<protein>
    <submittedName>
        <fullName evidence="4">Amino acid adenylation domain-containing protein</fullName>
    </submittedName>
</protein>
<dbReference type="NCBIfam" id="TIGR01733">
    <property type="entry name" value="AA-adenyl-dom"/>
    <property type="match status" value="3"/>
</dbReference>
<dbReference type="InterPro" id="IPR020845">
    <property type="entry name" value="AMP-binding_CS"/>
</dbReference>
<dbReference type="Pfam" id="PF13193">
    <property type="entry name" value="AMP-binding_C"/>
    <property type="match status" value="1"/>
</dbReference>
<evidence type="ECO:0000256" key="1">
    <source>
        <dbReference type="ARBA" id="ARBA00022450"/>
    </source>
</evidence>
<dbReference type="PANTHER" id="PTHR45527:SF1">
    <property type="entry name" value="FATTY ACID SYNTHASE"/>
    <property type="match status" value="1"/>
</dbReference>
<dbReference type="SUPFAM" id="SSF47336">
    <property type="entry name" value="ACP-like"/>
    <property type="match status" value="3"/>
</dbReference>
<name>A0ABS7GHK9_9BACT</name>
<reference evidence="4 5" key="1">
    <citation type="submission" date="2021-08" db="EMBL/GenBank/DDBJ databases">
        <title>The genome sequence of Chitinophaga sp. B61.</title>
        <authorList>
            <person name="Zhang X."/>
        </authorList>
    </citation>
    <scope>NUCLEOTIDE SEQUENCE [LARGE SCALE GENOMIC DNA]</scope>
    <source>
        <strain evidence="4 5">B61</strain>
    </source>
</reference>
<comment type="caution">
    <text evidence="4">The sequence shown here is derived from an EMBL/GenBank/DDBJ whole genome shotgun (WGS) entry which is preliminary data.</text>
</comment>
<organism evidence="4 5">
    <name type="scientific">Chitinophaga rhizophila</name>
    <dbReference type="NCBI Taxonomy" id="2866212"/>
    <lineage>
        <taxon>Bacteria</taxon>
        <taxon>Pseudomonadati</taxon>
        <taxon>Bacteroidota</taxon>
        <taxon>Chitinophagia</taxon>
        <taxon>Chitinophagales</taxon>
        <taxon>Chitinophagaceae</taxon>
        <taxon>Chitinophaga</taxon>
    </lineage>
</organism>
<dbReference type="InterPro" id="IPR023213">
    <property type="entry name" value="CAT-like_dom_sf"/>
</dbReference>
<keyword evidence="2" id="KW-0597">Phosphoprotein</keyword>
<dbReference type="PROSITE" id="PS50075">
    <property type="entry name" value="CARRIER"/>
    <property type="match status" value="3"/>
</dbReference>
<evidence type="ECO:0000313" key="4">
    <source>
        <dbReference type="EMBL" id="MBW8687184.1"/>
    </source>
</evidence>
<dbReference type="Gene3D" id="3.40.50.12780">
    <property type="entry name" value="N-terminal domain of ligase-like"/>
    <property type="match status" value="3"/>
</dbReference>
<dbReference type="Gene3D" id="3.30.559.10">
    <property type="entry name" value="Chloramphenicol acetyltransferase-like domain"/>
    <property type="match status" value="2"/>
</dbReference>
<dbReference type="CDD" id="cd05930">
    <property type="entry name" value="A_NRPS"/>
    <property type="match status" value="3"/>
</dbReference>
<dbReference type="EMBL" id="JAICCF010000004">
    <property type="protein sequence ID" value="MBW8687184.1"/>
    <property type="molecule type" value="Genomic_DNA"/>
</dbReference>
<dbReference type="InterPro" id="IPR001242">
    <property type="entry name" value="Condensation_dom"/>
</dbReference>
<dbReference type="PROSITE" id="PS00455">
    <property type="entry name" value="AMP_BINDING"/>
    <property type="match status" value="2"/>
</dbReference>
<evidence type="ECO:0000259" key="3">
    <source>
        <dbReference type="PROSITE" id="PS50075"/>
    </source>
</evidence>
<dbReference type="InterPro" id="IPR025110">
    <property type="entry name" value="AMP-bd_C"/>
</dbReference>
<keyword evidence="5" id="KW-1185">Reference proteome</keyword>
<dbReference type="Pfam" id="PF00550">
    <property type="entry name" value="PP-binding"/>
    <property type="match status" value="3"/>
</dbReference>
<feature type="domain" description="Carrier" evidence="3">
    <location>
        <begin position="2755"/>
        <end position="2832"/>
    </location>
</feature>
<evidence type="ECO:0000256" key="2">
    <source>
        <dbReference type="ARBA" id="ARBA00022553"/>
    </source>
</evidence>
<dbReference type="NCBIfam" id="NF003417">
    <property type="entry name" value="PRK04813.1"/>
    <property type="match status" value="3"/>
</dbReference>
<dbReference type="RefSeq" id="WP_220252507.1">
    <property type="nucleotide sequence ID" value="NZ_JAICCF010000004.1"/>
</dbReference>
<dbReference type="Proteomes" id="UP000812961">
    <property type="component" value="Unassembled WGS sequence"/>
</dbReference>
<dbReference type="CDD" id="cd19531">
    <property type="entry name" value="LCL_NRPS-like"/>
    <property type="match status" value="2"/>
</dbReference>
<dbReference type="InterPro" id="IPR045851">
    <property type="entry name" value="AMP-bd_C_sf"/>
</dbReference>
<dbReference type="Gene3D" id="1.10.1200.10">
    <property type="entry name" value="ACP-like"/>
    <property type="match status" value="3"/>
</dbReference>
<dbReference type="InterPro" id="IPR036736">
    <property type="entry name" value="ACP-like_sf"/>
</dbReference>
<dbReference type="InterPro" id="IPR010071">
    <property type="entry name" value="AA_adenyl_dom"/>
</dbReference>
<dbReference type="InterPro" id="IPR000873">
    <property type="entry name" value="AMP-dep_synth/lig_dom"/>
</dbReference>
<feature type="domain" description="Carrier" evidence="3">
    <location>
        <begin position="696"/>
        <end position="771"/>
    </location>
</feature>
<dbReference type="InterPro" id="IPR009081">
    <property type="entry name" value="PP-bd_ACP"/>
</dbReference>
<sequence length="2850" mass="319928">MDISRRTIAGNYWREKLNNTTVVNLHHSPHTSSTRLFLTEEELAYFNKLTAGNQTAAFTVVLTLYSILLHRYFDERPLILATGDQGPLLFAPHANDNNSIKAHLQVVKEEVKQVLKYADYEALPTPFESYTRYGLSYGNDTSLSLPFVLKVTQQTDLCISLYFREELVETAVAEHFLATLKRWLVNLQTYIDTNAVAVPLISEKEKQLLLEQFTPVVRVPLSLTDLLGRQVAATPAHIAVVCGNTSLTYKALHDTSNQFARYLNRVHHIGPGDRVGVKIRRDENLLMAILGILKSGAAYVPVDIDYPAERIAYIERDSQCSLVVDASLLEAFTADDGQFSADDLLPLRTPDSLAYLIYTSGTTGKPKGVMITDNNVVELLAWAQEEFDTARFEVMFAATSHCFDLSAFEMFYTLSVGKTIRVLENAAAIGPDLALHNCIMLNTVPSAMRSILEAAYDLRNVTMVNLAGEVFPVDIAAQLQVYQLEIRNLYGPSEDTTYSTCYRLTDQTYTTIPIGRPIPNTRAYILDDHGQLLPAGVTGKLYLSGTGLSKGYYNRPELTSDKFIPDPFYPGERMYDTGDLAKWRSDGHIAFLGRKDHQVKMHGYRIELGEIEYVMQQFDGGIRQAVVALKDVLIGYYVADKPIDETALRSFLLSRLPAYMTPVHFMAINSVPLSANGKTDRTALPAWQASRSAYAAPRNADETQLTAIWQEVLQLDKIGINETFFELGGNSLMIGQIINRMYRQMGKGVSFRLFYQNPTIASLARVLLTGSYTPVPVATHQDAYPATAFQRRLWLLSQLTGGGEAYRIFGARQLHGRLDVSDFQQAFAYVVTRHEILRTYFRLDDQGELKQYIHPAQECHCSVINTSPEEYIQAMENDLFDLSQLPLFRAALIRESEEKHVFFLSLHHILADGWSLEVLTREILTCYEQLQQQQPLSLPALPVQFKDYAVLESTRDHVEDMAYWKAQFSDEVPVLQLPSFKSRPPVKTFNGKLLHHSFSADFSQQLKSLARELEVTVFTLLMAGVKLLLSRYSNQYDITVGTPVAGREHPDLENQVGPYLNTLAVRTVFNAQDTFRQAVGKEQVQLLNAFTHQGLPFDKLVELLEQDRDLSRSPLFDVMVVLQNQQQLASFRHNDISSALQITDYTVGRDTSHFDLTFTFTEAGGCFSLEIAYNTDIYEPSFAAGIFAHFEQLITAAKADADKQLKSFDILTAAEKAVLLKDNKHPYPDDVNVVNKFVQQAAAHAGHAAVIFEDKTLSYAQLDQLSNQLAHYLIQYAGIQAQEFLPVQLERSEWMIVALLAIMKAGAVYVPVDPKYPDSRVQYILDDTQAKLVLNATLLNKALATEGLPVTLPAVAIRSSDLAYTIYTSGSTGTPKGVLLTHANLLNFLGYYNESGHRTALTANYVFDASVMEIFSAVTSGNTLVIPHEDTVMVPEAYAAFLYEHKISNCYMHPMHLEQIATQLATYDKVYLKRILFGVEGIKPAAVKWYYDNGVTMLNAYGPTEASIVSSVYIVGDPEKVTTANIPIGLPLPNYEIYILHEDTQVLQPYGAIGELCVAGPGIARGYLNREELTQEKFQDSAFKAGDRIYRTGDLARWLPDGNLEFIGRKDLQVKIRGNRVEPGEIEHCIRNWQPVFNHVLVEVREVGREKVLVAYYTSTTDIDKPALRSYLQDRLPHYMVPNYYVALDEIPLTTNGKIDRRKLPAVSPRDIIRKEFAAAANETEAKVAAIWQHLLAQESVSITDDFFELGGHSLLLTKLLNEYQHTFNVRLDLKELYAAPVLSQHALMISQAGTTSREDIDRLPAADYYELSPTQLRYWLIYKIHGRSKEFNIYNEFPLLEAPDKEAFESAFNSLIERHEILRTIFVEQDDKPVQKVLACQPVSIPYYESAEVAQREIFGHEFALDTFPLFRVGIVNNVLIFNVHHIISDGWSMGIIARDLMDLYHGRKLPALSIQYKDYAYWQNRLLYKPVMAVQEQYWKGVFSGELAYLQLPADYNRKPVKASGSSYYTLFLDNELKQQISALAARHNAGVFALFMAAFKLILQRLTGLEDIIVGIPAANRNHYQLKEVVGSFINTLMIRSKVEQGQPFPVLLQQVHQQLIDAQVNQNYPFERLIEVLDIPRDLHRFPLSSVFLNLVDFEAGSTAHIADFTPVAGTLPSSPKFDLECYIKTLANGISLHCVYDGELFRQDTIAYWLHEYVSVLQQLTGGQEQVEMFAVPLRRSEEQRPDNPFLPFEATAINQTIPQRFEQQVAMYPERTAVFSHNKALSYTELNNIANHLAQQLRAVTGGKQPRIALLLEHAAICVAGMLGTLKAGYAYVPIDIANPVSRIKYIVEDSGAAVLVCSVATAEKAAEVKAVLPGLTIVQLSLDISAAAAPDMPAAINPMSEAYVLYTSGSTGEPKGVIQIQRNVLHYIRVYTNNVHISKRDNLSLFSTYTFDASVKDIYGAILNGGCVSIYDIREQGLSELGAWLRQQEVSIIHMVPTIYRHFMKSLGQDEILETVRLVDLGGEPCVRQDLIFFQQHFLNGAFLVNDYGPTEATIISQKFLSHQTVLTQHNIPLGTQVTETEIFLLDQHNRRLGIYQEGEIAFSSDYLSLGYLNRPELTAKAFIEDPLHPGKRIYKSGDIGKLLPDGEIVFLQRRDSQVKLNGMRIELAEIEHQLIQVEGIAEAVVLLKEINQQPFLTAYIRRSSPIQAEEVKAALKTRLPQYMVPSVYVPLEVFPLTRTGKIDRGALPAPGLSDIGPAKPYVAPATDTEYMLAGIWGSVLEAAADSISTETNFFEAGGDSLQAVILVNRINKAFHTSFTISSLYDTLTIRSLANLLEFSLQQQNMAVEEAQDYDEVTI</sequence>
<dbReference type="PANTHER" id="PTHR45527">
    <property type="entry name" value="NONRIBOSOMAL PEPTIDE SYNTHETASE"/>
    <property type="match status" value="1"/>
</dbReference>
<accession>A0ABS7GHK9</accession>
<proteinExistence type="predicted"/>
<evidence type="ECO:0000313" key="5">
    <source>
        <dbReference type="Proteomes" id="UP000812961"/>
    </source>
</evidence>
<keyword evidence="1" id="KW-0596">Phosphopantetheine</keyword>
<dbReference type="SUPFAM" id="SSF56801">
    <property type="entry name" value="Acetyl-CoA synthetase-like"/>
    <property type="match status" value="3"/>
</dbReference>
<gene>
    <name evidence="4" type="ORF">K1Y79_22795</name>
</gene>
<dbReference type="Pfam" id="PF00668">
    <property type="entry name" value="Condensation"/>
    <property type="match status" value="2"/>
</dbReference>
<dbReference type="Gene3D" id="3.30.559.30">
    <property type="entry name" value="Nonribosomal peptide synthetase, condensation domain"/>
    <property type="match status" value="3"/>
</dbReference>
<dbReference type="InterPro" id="IPR020806">
    <property type="entry name" value="PKS_PP-bd"/>
</dbReference>
<dbReference type="SUPFAM" id="SSF52777">
    <property type="entry name" value="CoA-dependent acyltransferases"/>
    <property type="match status" value="5"/>
</dbReference>
<dbReference type="Pfam" id="PF00501">
    <property type="entry name" value="AMP-binding"/>
    <property type="match status" value="3"/>
</dbReference>
<dbReference type="Gene3D" id="3.30.300.30">
    <property type="match status" value="3"/>
</dbReference>
<dbReference type="SMART" id="SM00823">
    <property type="entry name" value="PKS_PP"/>
    <property type="match status" value="2"/>
</dbReference>
<feature type="domain" description="Carrier" evidence="3">
    <location>
        <begin position="1719"/>
        <end position="1794"/>
    </location>
</feature>
<dbReference type="InterPro" id="IPR042099">
    <property type="entry name" value="ANL_N_sf"/>
</dbReference>